<accession>A0AAD4N3T8</accession>
<evidence type="ECO:0000313" key="2">
    <source>
        <dbReference type="EMBL" id="KAI1713881.1"/>
    </source>
</evidence>
<proteinExistence type="predicted"/>
<dbReference type="EMBL" id="JAKKPZ010000014">
    <property type="protein sequence ID" value="KAI1713881.1"/>
    <property type="molecule type" value="Genomic_DNA"/>
</dbReference>
<keyword evidence="3" id="KW-1185">Reference proteome</keyword>
<organism evidence="2 3">
    <name type="scientific">Ditylenchus destructor</name>
    <dbReference type="NCBI Taxonomy" id="166010"/>
    <lineage>
        <taxon>Eukaryota</taxon>
        <taxon>Metazoa</taxon>
        <taxon>Ecdysozoa</taxon>
        <taxon>Nematoda</taxon>
        <taxon>Chromadorea</taxon>
        <taxon>Rhabditida</taxon>
        <taxon>Tylenchina</taxon>
        <taxon>Tylenchomorpha</taxon>
        <taxon>Sphaerularioidea</taxon>
        <taxon>Anguinidae</taxon>
        <taxon>Anguininae</taxon>
        <taxon>Ditylenchus</taxon>
    </lineage>
</organism>
<evidence type="ECO:0000313" key="3">
    <source>
        <dbReference type="Proteomes" id="UP001201812"/>
    </source>
</evidence>
<feature type="region of interest" description="Disordered" evidence="1">
    <location>
        <begin position="550"/>
        <end position="582"/>
    </location>
</feature>
<feature type="region of interest" description="Disordered" evidence="1">
    <location>
        <begin position="293"/>
        <end position="357"/>
    </location>
</feature>
<evidence type="ECO:0000256" key="1">
    <source>
        <dbReference type="SAM" id="MobiDB-lite"/>
    </source>
</evidence>
<comment type="caution">
    <text evidence="2">The sequence shown here is derived from an EMBL/GenBank/DDBJ whole genome shotgun (WGS) entry which is preliminary data.</text>
</comment>
<dbReference type="Proteomes" id="UP001201812">
    <property type="component" value="Unassembled WGS sequence"/>
</dbReference>
<dbReference type="AlphaFoldDB" id="A0AAD4N3T8"/>
<protein>
    <submittedName>
        <fullName evidence="2">Uncharacterized protein</fullName>
    </submittedName>
</protein>
<sequence length="653" mass="73439">MVSGDGSSFEDAVFLFFQACQPHIQLDRSAINYDDVRNFITKYFLHSNKSPSRCPHDVVNSLIAQSATKLVNSPIDFKETAKFFTFPGSPGKSRSNSENSQNGKVERWIKLGSNVTNNSGECVIINCHESELLGTFKLLLQKVVKEKSSASECYYILLNSLALYFSTTSWITKCGENVAEFVRQFVLDTNEELKQSSTGSLSAQEKLCEIQVICLLELFRASSTSDITIDELYIIPKLRLLRFVFGHEELNQYVSQVIYPEFNSQIPHIISTICEQMQVQIPVGKLEMNRRKNRLKQEASSPPGTTARRRSQVSIKMEEEFEATDEGIKEEQNDDSGGSSSNETAAVPVPPMTRNNLRKLARISSSESDDVKMEEIKEEKPVIIAKEEKRKPKKNGLISTSRTISKKIVSRSQAIEKKQCSQKFREKPPKKLAAVGKRRALAANTSSLLVTGPRKSAMRIEIAAETKNDSKKPPASSIPIPTQCSVSNNSRVTTGQNALSKDAICALNDKVIARYKTRIENIRTNARKYNVQEIFYGRTIGRQGLFDYESNDEESQQSSASSYAVGKSQSTKQKNRSGRAVKRQDDCVYVAHTLLNVHNPRPLSPFKVVRTLGPTDGSTFKIRKFIKRASRKKLKRIEKYQKSRMQQNHSLAN</sequence>
<reference evidence="2" key="1">
    <citation type="submission" date="2022-01" db="EMBL/GenBank/DDBJ databases">
        <title>Genome Sequence Resource for Two Populations of Ditylenchus destructor, the Migratory Endoparasitic Phytonematode.</title>
        <authorList>
            <person name="Zhang H."/>
            <person name="Lin R."/>
            <person name="Xie B."/>
        </authorList>
    </citation>
    <scope>NUCLEOTIDE SEQUENCE</scope>
    <source>
        <strain evidence="2">BazhouSP</strain>
    </source>
</reference>
<gene>
    <name evidence="2" type="ORF">DdX_08764</name>
</gene>
<feature type="compositionally biased region" description="Polar residues" evidence="1">
    <location>
        <begin position="335"/>
        <end position="344"/>
    </location>
</feature>
<name>A0AAD4N3T8_9BILA</name>